<dbReference type="Proteomes" id="UP000779070">
    <property type="component" value="Unassembled WGS sequence"/>
</dbReference>
<evidence type="ECO:0000313" key="2">
    <source>
        <dbReference type="EMBL" id="MBN3578181.1"/>
    </source>
</evidence>
<evidence type="ECO:0000259" key="1">
    <source>
        <dbReference type="Pfam" id="PF16363"/>
    </source>
</evidence>
<dbReference type="EMBL" id="JAFHLB010000012">
    <property type="protein sequence ID" value="MBN3578181.1"/>
    <property type="molecule type" value="Genomic_DNA"/>
</dbReference>
<dbReference type="RefSeq" id="WP_206369946.1">
    <property type="nucleotide sequence ID" value="NZ_CAWPTM010000029.1"/>
</dbReference>
<dbReference type="CDD" id="cd05252">
    <property type="entry name" value="CDP_GD_SDR_e"/>
    <property type="match status" value="1"/>
</dbReference>
<sequence>MDPNFWTGKRVFVTGHTGFKGSWLSLWLQEMGAIVKGYSLPAPTTPSLFEEAKVWEGMSTEEGDIRDFTHLRQVMNDFKPEIVFHMAAQPLVRLSYDEPMETYSTNVMGTVYLLEAVKQVGGVKAVVNITSDKCYENREWVWGYREHEAMGGYDPYSNSKGCAELVASSYRQSFFNADKYSEHGCALASVRAGNVIGGGDWAVDRLIPDILQAFGENRKVEIRSPHAIRPWQHVLEPLSGYITIAEKLYSEGPRFAEGWNFGPRDEDAQPVEKIVNYLSKSWGNGAEWFLSQEVHPHEAHYLKLDCSKSKMRLNWQPVWDLETTLDKIVSWQKAWLNGEDIKAYTINEIKEYMTARAGKK</sequence>
<keyword evidence="3" id="KW-1185">Reference proteome</keyword>
<proteinExistence type="predicted"/>
<dbReference type="PANTHER" id="PTHR43000">
    <property type="entry name" value="DTDP-D-GLUCOSE 4,6-DEHYDRATASE-RELATED"/>
    <property type="match status" value="1"/>
</dbReference>
<dbReference type="NCBIfam" id="TIGR02622">
    <property type="entry name" value="CDP_4_6_dhtase"/>
    <property type="match status" value="1"/>
</dbReference>
<gene>
    <name evidence="2" type="primary">rfbG</name>
    <name evidence="2" type="ORF">JYA62_10915</name>
</gene>
<evidence type="ECO:0000313" key="3">
    <source>
        <dbReference type="Proteomes" id="UP000779070"/>
    </source>
</evidence>
<dbReference type="Gene3D" id="3.40.50.720">
    <property type="entry name" value="NAD(P)-binding Rossmann-like Domain"/>
    <property type="match status" value="1"/>
</dbReference>
<dbReference type="InterPro" id="IPR013445">
    <property type="entry name" value="CDP_4_6_deHydtase"/>
</dbReference>
<dbReference type="EC" id="4.2.1.45" evidence="2"/>
<dbReference type="SUPFAM" id="SSF51735">
    <property type="entry name" value="NAD(P)-binding Rossmann-fold domains"/>
    <property type="match status" value="1"/>
</dbReference>
<name>A0ABS3A121_9VIBR</name>
<accession>A0ABS3A121</accession>
<dbReference type="InterPro" id="IPR016040">
    <property type="entry name" value="NAD(P)-bd_dom"/>
</dbReference>
<organism evidence="2 3">
    <name type="scientific">Vibrio neptunius</name>
    <dbReference type="NCBI Taxonomy" id="170651"/>
    <lineage>
        <taxon>Bacteria</taxon>
        <taxon>Pseudomonadati</taxon>
        <taxon>Pseudomonadota</taxon>
        <taxon>Gammaproteobacteria</taxon>
        <taxon>Vibrionales</taxon>
        <taxon>Vibrionaceae</taxon>
        <taxon>Vibrio</taxon>
    </lineage>
</organism>
<feature type="domain" description="NAD(P)-binding" evidence="1">
    <location>
        <begin position="12"/>
        <end position="327"/>
    </location>
</feature>
<comment type="caution">
    <text evidence="2">The sequence shown here is derived from an EMBL/GenBank/DDBJ whole genome shotgun (WGS) entry which is preliminary data.</text>
</comment>
<dbReference type="Pfam" id="PF16363">
    <property type="entry name" value="GDP_Man_Dehyd"/>
    <property type="match status" value="1"/>
</dbReference>
<dbReference type="InterPro" id="IPR036291">
    <property type="entry name" value="NAD(P)-bd_dom_sf"/>
</dbReference>
<dbReference type="Gene3D" id="3.90.25.10">
    <property type="entry name" value="UDP-galactose 4-epimerase, domain 1"/>
    <property type="match status" value="1"/>
</dbReference>
<keyword evidence="2" id="KW-0456">Lyase</keyword>
<reference evidence="2 3" key="1">
    <citation type="submission" date="2021-02" db="EMBL/GenBank/DDBJ databases">
        <title>Draft Genome Sequences of 5 Vibrio neptunius Strains Isolated From of Bivalve Hatcheries.</title>
        <authorList>
            <person name="Galvis F."/>
            <person name="Barja J.L."/>
            <person name="Lemos M.L."/>
            <person name="Balado M."/>
        </authorList>
    </citation>
    <scope>NUCLEOTIDE SEQUENCE [LARGE SCALE GENOMIC DNA]</scope>
    <source>
        <strain evidence="2 3">PP-145.98</strain>
    </source>
</reference>
<dbReference type="GO" id="GO:0047733">
    <property type="term" value="F:CDP-glucose 4,6-dehydratase activity"/>
    <property type="evidence" value="ECO:0007669"/>
    <property type="project" value="UniProtKB-EC"/>
</dbReference>
<protein>
    <submittedName>
        <fullName evidence="2">CDP-glucose 4,6-dehydratase</fullName>
        <ecNumber evidence="2">4.2.1.45</ecNumber>
    </submittedName>
</protein>